<name>A0ABV5IVS9_9ACTN</name>
<evidence type="ECO:0000313" key="3">
    <source>
        <dbReference type="Proteomes" id="UP001589647"/>
    </source>
</evidence>
<organism evidence="2 3">
    <name type="scientific">Nonomuraea spiralis</name>
    <dbReference type="NCBI Taxonomy" id="46182"/>
    <lineage>
        <taxon>Bacteria</taxon>
        <taxon>Bacillati</taxon>
        <taxon>Actinomycetota</taxon>
        <taxon>Actinomycetes</taxon>
        <taxon>Streptosporangiales</taxon>
        <taxon>Streptosporangiaceae</taxon>
        <taxon>Nonomuraea</taxon>
    </lineage>
</organism>
<protein>
    <submittedName>
        <fullName evidence="2">Alpha/beta fold hydrolase</fullName>
    </submittedName>
</protein>
<dbReference type="Pfam" id="PF00561">
    <property type="entry name" value="Abhydrolase_1"/>
    <property type="match status" value="1"/>
</dbReference>
<feature type="domain" description="AB hydrolase-1" evidence="1">
    <location>
        <begin position="21"/>
        <end position="262"/>
    </location>
</feature>
<comment type="caution">
    <text evidence="2">The sequence shown here is derived from an EMBL/GenBank/DDBJ whole genome shotgun (WGS) entry which is preliminary data.</text>
</comment>
<dbReference type="InterPro" id="IPR000073">
    <property type="entry name" value="AB_hydrolase_1"/>
</dbReference>
<dbReference type="PANTHER" id="PTHR43433:SF10">
    <property type="entry name" value="AB HYDROLASE-1 DOMAIN-CONTAINING PROTEIN"/>
    <property type="match status" value="1"/>
</dbReference>
<gene>
    <name evidence="2" type="ORF">ACFFV7_46355</name>
</gene>
<dbReference type="EMBL" id="JBHMEI010000078">
    <property type="protein sequence ID" value="MFB9208674.1"/>
    <property type="molecule type" value="Genomic_DNA"/>
</dbReference>
<dbReference type="GO" id="GO:0016787">
    <property type="term" value="F:hydrolase activity"/>
    <property type="evidence" value="ECO:0007669"/>
    <property type="project" value="UniProtKB-KW"/>
</dbReference>
<keyword evidence="3" id="KW-1185">Reference proteome</keyword>
<evidence type="ECO:0000259" key="1">
    <source>
        <dbReference type="Pfam" id="PF00561"/>
    </source>
</evidence>
<dbReference type="Proteomes" id="UP001589647">
    <property type="component" value="Unassembled WGS sequence"/>
</dbReference>
<proteinExistence type="predicted"/>
<sequence>MITEAGRTLAVEQWGVPDGTPVFYLHGSPMGRLARHPDDALFTGLGIRLITFDRPGFGGSTPLPGRRVVDGADDVAAVADALGLDRFAVYGVSGGGPHALAFAARHPDRVSRVASLAALAPRDADGLDWTAGMMEGNQRSAAVALQDRDAMIAHLGTDSSGPPQLPPAEAAVLTRPEISAMLAAAYAEAVRPGLGGWADDVIALFGRPWGLDLASITVPVRLWHGALDGVVPVAHARWLAAHIPTATLTVQPDAGHAGHFDATPATLEWLLNGDEPRGDRSPAAAVTS</sequence>
<dbReference type="InterPro" id="IPR050471">
    <property type="entry name" value="AB_hydrolase"/>
</dbReference>
<dbReference type="SUPFAM" id="SSF53474">
    <property type="entry name" value="alpha/beta-Hydrolases"/>
    <property type="match status" value="1"/>
</dbReference>
<keyword evidence="2" id="KW-0378">Hydrolase</keyword>
<dbReference type="PANTHER" id="PTHR43433">
    <property type="entry name" value="HYDROLASE, ALPHA/BETA FOLD FAMILY PROTEIN"/>
    <property type="match status" value="1"/>
</dbReference>
<dbReference type="InterPro" id="IPR029058">
    <property type="entry name" value="AB_hydrolase_fold"/>
</dbReference>
<evidence type="ECO:0000313" key="2">
    <source>
        <dbReference type="EMBL" id="MFB9208674.1"/>
    </source>
</evidence>
<dbReference type="Gene3D" id="3.40.50.1820">
    <property type="entry name" value="alpha/beta hydrolase"/>
    <property type="match status" value="1"/>
</dbReference>
<accession>A0ABV5IVS9</accession>
<reference evidence="2 3" key="1">
    <citation type="submission" date="2024-09" db="EMBL/GenBank/DDBJ databases">
        <authorList>
            <person name="Sun Q."/>
            <person name="Mori K."/>
        </authorList>
    </citation>
    <scope>NUCLEOTIDE SEQUENCE [LARGE SCALE GENOMIC DNA]</scope>
    <source>
        <strain evidence="2 3">CCM 3426</strain>
    </source>
</reference>
<dbReference type="RefSeq" id="WP_229823987.1">
    <property type="nucleotide sequence ID" value="NZ_BMRC01000005.1"/>
</dbReference>
<dbReference type="PRINTS" id="PR00111">
    <property type="entry name" value="ABHYDROLASE"/>
</dbReference>